<gene>
    <name evidence="9" type="ORF">DU428_10440</name>
</gene>
<evidence type="ECO:0000259" key="6">
    <source>
        <dbReference type="PROSITE" id="PS50109"/>
    </source>
</evidence>
<dbReference type="PRINTS" id="PR00344">
    <property type="entry name" value="BCTRLSENSOR"/>
</dbReference>
<dbReference type="EMBL" id="QPIG01000004">
    <property type="protein sequence ID" value="RCU56767.1"/>
    <property type="molecule type" value="Genomic_DNA"/>
</dbReference>
<evidence type="ECO:0000256" key="1">
    <source>
        <dbReference type="ARBA" id="ARBA00000085"/>
    </source>
</evidence>
<dbReference type="InterPro" id="IPR004358">
    <property type="entry name" value="Sig_transdc_His_kin-like_C"/>
</dbReference>
<keyword evidence="10" id="KW-1185">Reference proteome</keyword>
<dbReference type="InterPro" id="IPR035965">
    <property type="entry name" value="PAS-like_dom_sf"/>
</dbReference>
<reference evidence="9 10" key="1">
    <citation type="submission" date="2018-07" db="EMBL/GenBank/DDBJ databases">
        <title>Oceanihabitans testaceum sp. nov., isolated from marine sediment.</title>
        <authorList>
            <person name="Li C.-M."/>
        </authorList>
    </citation>
    <scope>NUCLEOTIDE SEQUENCE [LARGE SCALE GENOMIC DNA]</scope>
    <source>
        <strain evidence="9 10">S9-10</strain>
    </source>
</reference>
<evidence type="ECO:0000256" key="4">
    <source>
        <dbReference type="ARBA" id="ARBA00022679"/>
    </source>
</evidence>
<dbReference type="InterPro" id="IPR036890">
    <property type="entry name" value="HATPase_C_sf"/>
</dbReference>
<dbReference type="PANTHER" id="PTHR43304:SF1">
    <property type="entry name" value="PAC DOMAIN-CONTAINING PROTEIN"/>
    <property type="match status" value="1"/>
</dbReference>
<dbReference type="GO" id="GO:0006355">
    <property type="term" value="P:regulation of DNA-templated transcription"/>
    <property type="evidence" value="ECO:0007669"/>
    <property type="project" value="InterPro"/>
</dbReference>
<evidence type="ECO:0000313" key="9">
    <source>
        <dbReference type="EMBL" id="RCU56767.1"/>
    </source>
</evidence>
<dbReference type="AlphaFoldDB" id="A0A368P1N6"/>
<feature type="domain" description="PAS" evidence="7">
    <location>
        <begin position="148"/>
        <end position="218"/>
    </location>
</feature>
<dbReference type="InterPro" id="IPR000700">
    <property type="entry name" value="PAS-assoc_C"/>
</dbReference>
<keyword evidence="3" id="KW-0597">Phosphoprotein</keyword>
<feature type="domain" description="PAC" evidence="8">
    <location>
        <begin position="222"/>
        <end position="274"/>
    </location>
</feature>
<feature type="domain" description="Histidine kinase" evidence="6">
    <location>
        <begin position="292"/>
        <end position="504"/>
    </location>
</feature>
<dbReference type="SUPFAM" id="SSF55874">
    <property type="entry name" value="ATPase domain of HSP90 chaperone/DNA topoisomerase II/histidine kinase"/>
    <property type="match status" value="1"/>
</dbReference>
<evidence type="ECO:0000259" key="8">
    <source>
        <dbReference type="PROSITE" id="PS50113"/>
    </source>
</evidence>
<comment type="caution">
    <text evidence="9">The sequence shown here is derived from an EMBL/GenBank/DDBJ whole genome shotgun (WGS) entry which is preliminary data.</text>
</comment>
<dbReference type="InterPro" id="IPR013767">
    <property type="entry name" value="PAS_fold"/>
</dbReference>
<dbReference type="SMART" id="SM00086">
    <property type="entry name" value="PAC"/>
    <property type="match status" value="2"/>
</dbReference>
<dbReference type="PANTHER" id="PTHR43304">
    <property type="entry name" value="PHYTOCHROME-LIKE PROTEIN CPH1"/>
    <property type="match status" value="1"/>
</dbReference>
<dbReference type="InterPro" id="IPR000014">
    <property type="entry name" value="PAS"/>
</dbReference>
<dbReference type="Pfam" id="PF13426">
    <property type="entry name" value="PAS_9"/>
    <property type="match status" value="1"/>
</dbReference>
<accession>A0A368P1N6</accession>
<sequence>MKDVDKKIFSLEDSPSSFSETNRFLNVVQEAIAIGSWELDLVNKSLYWSPVTKKIHEVNPDYIPEYEKAVEFYTAFKERELLEKVIEKAIATGEEYDIEIQLTTAKNNKKWVRAIGYPVFKAGVCVKLMGVLQDITAKTNVYNETALKEKQVRTILEHAPNGVAVVDLNDDFLLANKSFCEFLGYSERDFLELKYEEVIIPGLRGECKDLTKKMIEGSLNNFQMEKQYLRKNGETVYGLTSTSLLRDKNNEPLYFIKNIIDISHAKKAEQRIKQLHKTTEEQNLRLLNFAHIVSHNLRSHSGNLTMLLDLMQEDIPSATQNEYFPFLNDAVKNLSETIDNLHKVSLINSNLNVKLEPLNLLEYTDKSINSSRALILETRSELSVNIASDINVLAIPAYLDSILLNIITNAIKYRQKGLDPKIEVTATVDEKYVKLDISDNGQGINLDLHKDKMFGLYKTFHSHEDSRGLGLFITKNQIDAIGATIDVTSTVNKGSTFTIHFLYE</sequence>
<dbReference type="GO" id="GO:0004673">
    <property type="term" value="F:protein histidine kinase activity"/>
    <property type="evidence" value="ECO:0007669"/>
    <property type="project" value="UniProtKB-EC"/>
</dbReference>
<dbReference type="InterPro" id="IPR052162">
    <property type="entry name" value="Sensor_kinase/Photoreceptor"/>
</dbReference>
<evidence type="ECO:0000256" key="5">
    <source>
        <dbReference type="ARBA" id="ARBA00022777"/>
    </source>
</evidence>
<dbReference type="SMART" id="SM00387">
    <property type="entry name" value="HATPase_c"/>
    <property type="match status" value="1"/>
</dbReference>
<dbReference type="Pfam" id="PF02518">
    <property type="entry name" value="HATPase_c"/>
    <property type="match status" value="1"/>
</dbReference>
<dbReference type="OrthoDB" id="5522855at2"/>
<proteinExistence type="predicted"/>
<dbReference type="SMART" id="SM00091">
    <property type="entry name" value="PAS"/>
    <property type="match status" value="1"/>
</dbReference>
<evidence type="ECO:0000313" key="10">
    <source>
        <dbReference type="Proteomes" id="UP000252249"/>
    </source>
</evidence>
<evidence type="ECO:0000259" key="7">
    <source>
        <dbReference type="PROSITE" id="PS50112"/>
    </source>
</evidence>
<protein>
    <recommendedName>
        <fullName evidence="2">histidine kinase</fullName>
        <ecNumber evidence="2">2.7.13.3</ecNumber>
    </recommendedName>
</protein>
<dbReference type="Proteomes" id="UP000252249">
    <property type="component" value="Unassembled WGS sequence"/>
</dbReference>
<keyword evidence="5" id="KW-0418">Kinase</keyword>
<dbReference type="Gene3D" id="3.30.565.10">
    <property type="entry name" value="Histidine kinase-like ATPase, C-terminal domain"/>
    <property type="match status" value="1"/>
</dbReference>
<dbReference type="InterPro" id="IPR001610">
    <property type="entry name" value="PAC"/>
</dbReference>
<dbReference type="RefSeq" id="WP_083585060.1">
    <property type="nucleotide sequence ID" value="NZ_JAWVXR010000004.1"/>
</dbReference>
<dbReference type="Gene3D" id="1.10.287.130">
    <property type="match status" value="1"/>
</dbReference>
<dbReference type="Pfam" id="PF00989">
    <property type="entry name" value="PAS"/>
    <property type="match status" value="1"/>
</dbReference>
<dbReference type="Gene3D" id="3.30.450.20">
    <property type="entry name" value="PAS domain"/>
    <property type="match status" value="2"/>
</dbReference>
<evidence type="ECO:0000256" key="3">
    <source>
        <dbReference type="ARBA" id="ARBA00022553"/>
    </source>
</evidence>
<organism evidence="9 10">
    <name type="scientific">Oceanihabitans sediminis</name>
    <dbReference type="NCBI Taxonomy" id="1812012"/>
    <lineage>
        <taxon>Bacteria</taxon>
        <taxon>Pseudomonadati</taxon>
        <taxon>Bacteroidota</taxon>
        <taxon>Flavobacteriia</taxon>
        <taxon>Flavobacteriales</taxon>
        <taxon>Flavobacteriaceae</taxon>
        <taxon>Oceanihabitans</taxon>
    </lineage>
</organism>
<dbReference type="CDD" id="cd00130">
    <property type="entry name" value="PAS"/>
    <property type="match status" value="1"/>
</dbReference>
<dbReference type="PROSITE" id="PS50113">
    <property type="entry name" value="PAC"/>
    <property type="match status" value="1"/>
</dbReference>
<dbReference type="EC" id="2.7.13.3" evidence="2"/>
<comment type="catalytic activity">
    <reaction evidence="1">
        <text>ATP + protein L-histidine = ADP + protein N-phospho-L-histidine.</text>
        <dbReference type="EC" id="2.7.13.3"/>
    </reaction>
</comment>
<dbReference type="InterPro" id="IPR003594">
    <property type="entry name" value="HATPase_dom"/>
</dbReference>
<keyword evidence="4" id="KW-0808">Transferase</keyword>
<dbReference type="PROSITE" id="PS50112">
    <property type="entry name" value="PAS"/>
    <property type="match status" value="1"/>
</dbReference>
<dbReference type="SUPFAM" id="SSF55785">
    <property type="entry name" value="PYP-like sensor domain (PAS domain)"/>
    <property type="match status" value="2"/>
</dbReference>
<name>A0A368P1N6_9FLAO</name>
<dbReference type="InterPro" id="IPR005467">
    <property type="entry name" value="His_kinase_dom"/>
</dbReference>
<dbReference type="PROSITE" id="PS50109">
    <property type="entry name" value="HIS_KIN"/>
    <property type="match status" value="1"/>
</dbReference>
<dbReference type="NCBIfam" id="TIGR00229">
    <property type="entry name" value="sensory_box"/>
    <property type="match status" value="1"/>
</dbReference>
<evidence type="ECO:0000256" key="2">
    <source>
        <dbReference type="ARBA" id="ARBA00012438"/>
    </source>
</evidence>